<organism evidence="4 5">
    <name type="scientific">Ruegeria aquimaris</name>
    <dbReference type="NCBI Taxonomy" id="2984333"/>
    <lineage>
        <taxon>Bacteria</taxon>
        <taxon>Pseudomonadati</taxon>
        <taxon>Pseudomonadota</taxon>
        <taxon>Alphaproteobacteria</taxon>
        <taxon>Rhodobacterales</taxon>
        <taxon>Roseobacteraceae</taxon>
        <taxon>Ruegeria</taxon>
    </lineage>
</organism>
<name>A0ABT3ANH8_9RHOB</name>
<feature type="domain" description="Peptidase M20 dimerisation" evidence="3">
    <location>
        <begin position="235"/>
        <end position="331"/>
    </location>
</feature>
<gene>
    <name evidence="4" type="ORF">OE747_18040</name>
</gene>
<feature type="signal peptide" evidence="2">
    <location>
        <begin position="1"/>
        <end position="25"/>
    </location>
</feature>
<proteinExistence type="predicted"/>
<dbReference type="EMBL" id="JAOWLB010000016">
    <property type="protein sequence ID" value="MCV2890241.1"/>
    <property type="molecule type" value="Genomic_DNA"/>
</dbReference>
<keyword evidence="1" id="KW-0378">Hydrolase</keyword>
<evidence type="ECO:0000256" key="1">
    <source>
        <dbReference type="ARBA" id="ARBA00022801"/>
    </source>
</evidence>
<evidence type="ECO:0000313" key="4">
    <source>
        <dbReference type="EMBL" id="MCV2890241.1"/>
    </source>
</evidence>
<evidence type="ECO:0000256" key="2">
    <source>
        <dbReference type="SAM" id="SignalP"/>
    </source>
</evidence>
<dbReference type="InterPro" id="IPR036264">
    <property type="entry name" value="Bact_exopeptidase_dim_dom"/>
</dbReference>
<dbReference type="InterPro" id="IPR011650">
    <property type="entry name" value="Peptidase_M20_dimer"/>
</dbReference>
<keyword evidence="2" id="KW-0732">Signal</keyword>
<dbReference type="NCBIfam" id="TIGR01891">
    <property type="entry name" value="amidohydrolases"/>
    <property type="match status" value="1"/>
</dbReference>
<evidence type="ECO:0000313" key="5">
    <source>
        <dbReference type="Proteomes" id="UP001320899"/>
    </source>
</evidence>
<dbReference type="PANTHER" id="PTHR11014">
    <property type="entry name" value="PEPTIDASE M20 FAMILY MEMBER"/>
    <property type="match status" value="1"/>
</dbReference>
<dbReference type="Gene3D" id="3.40.630.10">
    <property type="entry name" value="Zn peptidases"/>
    <property type="match status" value="1"/>
</dbReference>
<keyword evidence="5" id="KW-1185">Reference proteome</keyword>
<dbReference type="SUPFAM" id="SSF55031">
    <property type="entry name" value="Bacterial exopeptidase dimerisation domain"/>
    <property type="match status" value="1"/>
</dbReference>
<dbReference type="Gene3D" id="3.30.70.360">
    <property type="match status" value="1"/>
</dbReference>
<reference evidence="4 5" key="1">
    <citation type="submission" date="2022-10" db="EMBL/GenBank/DDBJ databases">
        <title>Ruegeria sp. nov., isolated from ocean surface sediments.</title>
        <authorList>
            <person name="He W."/>
            <person name="Xue H.-P."/>
            <person name="Zhang D.-F."/>
        </authorList>
    </citation>
    <scope>NUCLEOTIDE SEQUENCE [LARGE SCALE GENOMIC DNA]</scope>
    <source>
        <strain evidence="4 5">XHP0148</strain>
    </source>
</reference>
<sequence length="466" mass="49953">MSKFSRAIASLIVGAALSVSPQAPSAVAETESKGAALVPEINRIVEADTERLQDIFKDIHQHAELGFMEVRTAGIVAAELEALGYEVKTGIGITGVVGIMKNGEGPTFMFRADMDANAVREETGLPYASTQTVKNAIGYEVPVAHMCGHDAHTTWLIGLAKTMSELKDQWSGTLVLVAQPAEEPVEGAKAMRDDGLYETHGVPEPDYFLALHTGPFPLGTVALTKGRISTGTDHIDVKFFGSGGHGSSPHHATDPVIMAAMSILQYQTIISRMTDPTETSVLTVGSMQAGIDNNVIPTEAELKLKLHYSTRDIREVMVSGIERIANNNARTYGITDENMMPTIVEKGYAPVIVNDDEWMDHIWEVLKEAKAVDALVSDQPVVEGNALAGVQIPGSDDAFLLIEGIEGAKGAYIFVGSANPEVFAAARAEGKEFPFFAHEPNYVVDLDAIPWGTKIATVLALDILGK</sequence>
<evidence type="ECO:0000259" key="3">
    <source>
        <dbReference type="Pfam" id="PF07687"/>
    </source>
</evidence>
<accession>A0ABT3ANH8</accession>
<dbReference type="InterPro" id="IPR002933">
    <property type="entry name" value="Peptidase_M20"/>
</dbReference>
<dbReference type="PANTHER" id="PTHR11014:SF63">
    <property type="entry name" value="METALLOPEPTIDASE, PUTATIVE (AFU_ORTHOLOGUE AFUA_6G09600)-RELATED"/>
    <property type="match status" value="1"/>
</dbReference>
<dbReference type="PIRSF" id="PIRSF005962">
    <property type="entry name" value="Pept_M20D_amidohydro"/>
    <property type="match status" value="1"/>
</dbReference>
<dbReference type="RefSeq" id="WP_263829944.1">
    <property type="nucleotide sequence ID" value="NZ_JAOWLB010000016.1"/>
</dbReference>
<dbReference type="Proteomes" id="UP001320899">
    <property type="component" value="Unassembled WGS sequence"/>
</dbReference>
<protein>
    <submittedName>
        <fullName evidence="4">Amidohydrolase</fullName>
    </submittedName>
</protein>
<feature type="chain" id="PRO_5046311760" evidence="2">
    <location>
        <begin position="26"/>
        <end position="466"/>
    </location>
</feature>
<dbReference type="Pfam" id="PF01546">
    <property type="entry name" value="Peptidase_M20"/>
    <property type="match status" value="1"/>
</dbReference>
<dbReference type="SUPFAM" id="SSF53187">
    <property type="entry name" value="Zn-dependent exopeptidases"/>
    <property type="match status" value="1"/>
</dbReference>
<comment type="caution">
    <text evidence="4">The sequence shown here is derived from an EMBL/GenBank/DDBJ whole genome shotgun (WGS) entry which is preliminary data.</text>
</comment>
<dbReference type="Pfam" id="PF07687">
    <property type="entry name" value="M20_dimer"/>
    <property type="match status" value="1"/>
</dbReference>
<dbReference type="InterPro" id="IPR017439">
    <property type="entry name" value="Amidohydrolase"/>
</dbReference>